<protein>
    <recommendedName>
        <fullName evidence="1">LysM domain-containing protein</fullName>
    </recommendedName>
</protein>
<dbReference type="InterPro" id="IPR058968">
    <property type="entry name" value="YoqH-like"/>
</dbReference>
<dbReference type="InterPro" id="IPR036779">
    <property type="entry name" value="LysM_dom_sf"/>
</dbReference>
<accession>A0ABN1J065</accession>
<dbReference type="RefSeq" id="WP_343769226.1">
    <property type="nucleotide sequence ID" value="NZ_BAAACF010000001.1"/>
</dbReference>
<gene>
    <name evidence="2" type="ORF">GCM10008905_19590</name>
</gene>
<dbReference type="CDD" id="cd00118">
    <property type="entry name" value="LysM"/>
    <property type="match status" value="1"/>
</dbReference>
<feature type="domain" description="LysM" evidence="1">
    <location>
        <begin position="18"/>
        <end position="63"/>
    </location>
</feature>
<evidence type="ECO:0000259" key="1">
    <source>
        <dbReference type="PROSITE" id="PS51782"/>
    </source>
</evidence>
<dbReference type="PROSITE" id="PS51782">
    <property type="entry name" value="LYSM"/>
    <property type="match status" value="1"/>
</dbReference>
<dbReference type="Pfam" id="PF01476">
    <property type="entry name" value="LysM"/>
    <property type="match status" value="1"/>
</dbReference>
<proteinExistence type="predicted"/>
<name>A0ABN1J065_9CLOT</name>
<dbReference type="SMART" id="SM00257">
    <property type="entry name" value="LysM"/>
    <property type="match status" value="1"/>
</dbReference>
<evidence type="ECO:0000313" key="3">
    <source>
        <dbReference type="Proteomes" id="UP001500339"/>
    </source>
</evidence>
<organism evidence="2 3">
    <name type="scientific">Clostridium malenominatum</name>
    <dbReference type="NCBI Taxonomy" id="1539"/>
    <lineage>
        <taxon>Bacteria</taxon>
        <taxon>Bacillati</taxon>
        <taxon>Bacillota</taxon>
        <taxon>Clostridia</taxon>
        <taxon>Eubacteriales</taxon>
        <taxon>Clostridiaceae</taxon>
        <taxon>Clostridium</taxon>
    </lineage>
</organism>
<dbReference type="SUPFAM" id="SSF54106">
    <property type="entry name" value="LysM domain"/>
    <property type="match status" value="1"/>
</dbReference>
<dbReference type="EMBL" id="BAAACF010000001">
    <property type="protein sequence ID" value="GAA0724963.1"/>
    <property type="molecule type" value="Genomic_DNA"/>
</dbReference>
<dbReference type="Gene3D" id="3.10.350.10">
    <property type="entry name" value="LysM domain"/>
    <property type="match status" value="1"/>
</dbReference>
<comment type="caution">
    <text evidence="2">The sequence shown here is derived from an EMBL/GenBank/DDBJ whole genome shotgun (WGS) entry which is preliminary data.</text>
</comment>
<dbReference type="Proteomes" id="UP001500339">
    <property type="component" value="Unassembled WGS sequence"/>
</dbReference>
<sequence>MFRQIPRIPSSCPEAFKGRYVVSPGDTLFTLSQIFRVRLEALYYANPHITNPNILYPGDVLCVPSFIPIPCCIELQKRGRIPFGTGATAYANFGPRGGQSISVLATLPPPSYFGNYDIYITTAFFRDIGGFGNQLFPTREDPPTWSSRIDLPTVVSLTPDVRITIQPSNSTTGIDGAVIYENTLRQCCNVNGC</sequence>
<dbReference type="Pfam" id="PF26349">
    <property type="entry name" value="YoqH"/>
    <property type="match status" value="1"/>
</dbReference>
<keyword evidence="3" id="KW-1185">Reference proteome</keyword>
<reference evidence="2 3" key="1">
    <citation type="journal article" date="2019" name="Int. J. Syst. Evol. Microbiol.">
        <title>The Global Catalogue of Microorganisms (GCM) 10K type strain sequencing project: providing services to taxonomists for standard genome sequencing and annotation.</title>
        <authorList>
            <consortium name="The Broad Institute Genomics Platform"/>
            <consortium name="The Broad Institute Genome Sequencing Center for Infectious Disease"/>
            <person name="Wu L."/>
            <person name="Ma J."/>
        </authorList>
    </citation>
    <scope>NUCLEOTIDE SEQUENCE [LARGE SCALE GENOMIC DNA]</scope>
    <source>
        <strain evidence="2 3">JCM 1405</strain>
    </source>
</reference>
<dbReference type="InterPro" id="IPR018392">
    <property type="entry name" value="LysM"/>
</dbReference>
<evidence type="ECO:0000313" key="2">
    <source>
        <dbReference type="EMBL" id="GAA0724963.1"/>
    </source>
</evidence>